<dbReference type="EMBL" id="ADBJ01000054">
    <property type="protein sequence ID" value="EFA75626.1"/>
    <property type="molecule type" value="Genomic_DNA"/>
</dbReference>
<dbReference type="Pfam" id="PF12796">
    <property type="entry name" value="Ank_2"/>
    <property type="match status" value="2"/>
</dbReference>
<evidence type="ECO:0000313" key="1">
    <source>
        <dbReference type="EMBL" id="EFA75626.1"/>
    </source>
</evidence>
<dbReference type="Pfam" id="PF13637">
    <property type="entry name" value="Ank_4"/>
    <property type="match status" value="1"/>
</dbReference>
<dbReference type="InterPro" id="IPR002110">
    <property type="entry name" value="Ankyrin_rpt"/>
</dbReference>
<name>D3BT11_HETP5</name>
<dbReference type="InParanoid" id="D3BT11"/>
<comment type="caution">
    <text evidence="1">The sequence shown here is derived from an EMBL/GenBank/DDBJ whole genome shotgun (WGS) entry which is preliminary data.</text>
</comment>
<dbReference type="PANTHER" id="PTHR46586:SF3">
    <property type="entry name" value="ANKYRIN REPEAT-CONTAINING PROTEIN"/>
    <property type="match status" value="1"/>
</dbReference>
<organism evidence="1 2">
    <name type="scientific">Heterostelium pallidum (strain ATCC 26659 / Pp 5 / PN500)</name>
    <name type="common">Cellular slime mold</name>
    <name type="synonym">Polysphondylium pallidum</name>
    <dbReference type="NCBI Taxonomy" id="670386"/>
    <lineage>
        <taxon>Eukaryota</taxon>
        <taxon>Amoebozoa</taxon>
        <taxon>Evosea</taxon>
        <taxon>Eumycetozoa</taxon>
        <taxon>Dictyostelia</taxon>
        <taxon>Acytosteliales</taxon>
        <taxon>Acytosteliaceae</taxon>
        <taxon>Heterostelium</taxon>
    </lineage>
</organism>
<dbReference type="PANTHER" id="PTHR46586">
    <property type="entry name" value="ANKYRIN REPEAT-CONTAINING PROTEIN"/>
    <property type="match status" value="1"/>
</dbReference>
<reference evidence="1 2" key="1">
    <citation type="journal article" date="2011" name="Genome Res.">
        <title>Phylogeny-wide analysis of social amoeba genomes highlights ancient origins for complex intercellular communication.</title>
        <authorList>
            <person name="Heidel A.J."/>
            <person name="Lawal H.M."/>
            <person name="Felder M."/>
            <person name="Schilde C."/>
            <person name="Helps N.R."/>
            <person name="Tunggal B."/>
            <person name="Rivero F."/>
            <person name="John U."/>
            <person name="Schleicher M."/>
            <person name="Eichinger L."/>
            <person name="Platzer M."/>
            <person name="Noegel A.A."/>
            <person name="Schaap P."/>
            <person name="Gloeckner G."/>
        </authorList>
    </citation>
    <scope>NUCLEOTIDE SEQUENCE [LARGE SCALE GENOMIC DNA]</scope>
    <source>
        <strain evidence="2">ATCC 26659 / Pp 5 / PN500</strain>
    </source>
</reference>
<dbReference type="OMA" id="CEVAFTS"/>
<dbReference type="InterPro" id="IPR052050">
    <property type="entry name" value="SecEffector_AnkRepeat"/>
</dbReference>
<dbReference type="RefSeq" id="XP_020427760.1">
    <property type="nucleotide sequence ID" value="XM_020581890.1"/>
</dbReference>
<dbReference type="InterPro" id="IPR036770">
    <property type="entry name" value="Ankyrin_rpt-contain_sf"/>
</dbReference>
<gene>
    <name evidence="1" type="ORF">PPL_11132</name>
</gene>
<sequence>MDKLFSEVLLNRVVNQKIFENVSILSTNKGGKSFEWNEVIKNPYVMCAHNLLDHLKSYLESDSVKYNGVTRDEYSTEFNINSKGRLDESLVLEHAIIGGSLEMVEYLMNHFRLVGSKVGQDRIGKLREATLDSMLIQCSENGRIDVAQYLLATFPEHYWDYYSAMVIAPKSGDMETLKFFIDLVDTHGIDRSQQSNVFNTAAQYGTVELIKLLKDNREKDFSKSNMFLYAIYNGNIKVLHYLLEEHIGLLNRNDTNLLESAANYNQFEIFKLLFQHNCVYSDQVIEYIAAKGNLEMLVWVQQQTNCELTSQVMEWATFNGHTEMVKWLFKNTTLTCNEEMVDGAIGQGHLETVQLLYENCTSRASSMALTNAVSDNHINVVRWMIENNHSFGQQDDAMSTAVVRGHLECLKYLHENTTFGCTPNDMDQAAYNGDLNVIKFLTENRSEGCSTQAMDNAITEGHMDVLEYLHLNRTEGCTSGVLPLAIKNGEIKIALWLMKNRTECKQTLEFGDIEGFIDNILVNDYHETLEWILNNISIPTEQIINYKNALIERYPNSIRSLQLLNKH</sequence>
<dbReference type="GeneID" id="31366601"/>
<dbReference type="AlphaFoldDB" id="D3BT11"/>
<dbReference type="SMART" id="SM00248">
    <property type="entry name" value="ANK"/>
    <property type="match status" value="7"/>
</dbReference>
<dbReference type="Proteomes" id="UP000001396">
    <property type="component" value="Unassembled WGS sequence"/>
</dbReference>
<accession>D3BT11</accession>
<dbReference type="SUPFAM" id="SSF48403">
    <property type="entry name" value="Ankyrin repeat"/>
    <property type="match status" value="1"/>
</dbReference>
<dbReference type="Gene3D" id="1.25.40.20">
    <property type="entry name" value="Ankyrin repeat-containing domain"/>
    <property type="match status" value="2"/>
</dbReference>
<keyword evidence="2" id="KW-1185">Reference proteome</keyword>
<proteinExistence type="predicted"/>
<protein>
    <recommendedName>
        <fullName evidence="3">Ankyrin repeat protein</fullName>
    </recommendedName>
</protein>
<evidence type="ECO:0000313" key="2">
    <source>
        <dbReference type="Proteomes" id="UP000001396"/>
    </source>
</evidence>
<evidence type="ECO:0008006" key="3">
    <source>
        <dbReference type="Google" id="ProtNLM"/>
    </source>
</evidence>